<gene>
    <name evidence="9" type="ORF">Xvie_01957</name>
</gene>
<feature type="transmembrane region" description="Helical" evidence="7">
    <location>
        <begin position="286"/>
        <end position="306"/>
    </location>
</feature>
<dbReference type="PANTHER" id="PTHR43124">
    <property type="entry name" value="PURINE EFFLUX PUMP PBUE"/>
    <property type="match status" value="1"/>
</dbReference>
<feature type="domain" description="Major facilitator superfamily (MFS) profile" evidence="8">
    <location>
        <begin position="21"/>
        <end position="396"/>
    </location>
</feature>
<feature type="transmembrane region" description="Helical" evidence="7">
    <location>
        <begin position="256"/>
        <end position="274"/>
    </location>
</feature>
<keyword evidence="10" id="KW-1185">Reference proteome</keyword>
<comment type="caution">
    <text evidence="9">The sequence shown here is derived from an EMBL/GenBank/DDBJ whole genome shotgun (WGS) entry which is preliminary data.</text>
</comment>
<keyword evidence="2" id="KW-1003">Cell membrane</keyword>
<dbReference type="PANTHER" id="PTHR43124:SF3">
    <property type="entry name" value="CHLORAMPHENICOL EFFLUX PUMP RV0191"/>
    <property type="match status" value="1"/>
</dbReference>
<feature type="transmembrane region" description="Helical" evidence="7">
    <location>
        <begin position="21"/>
        <end position="43"/>
    </location>
</feature>
<sequence>MLTFRAITHLSLEEKIMQTKPSLWLAIALMMFPQIVETIYSPALTNIANGFSISSEQAAQTLSLYFFAFALGVVVWGRMCDVIGRRPAIIVGLSLYGLASLLALLTQQFWLLLVARMLSAFGAAVGSVGTQTIMRDTYRGEELAHVFSIMGIALAASPAIGMLSGSTLNYFAGYKAVFAGLAILAVILTCWSIVRLPETRPIDVIKVSLFSTAIIMLKDISIWRNAFLIAFFNICLFSYYQLAPFRFEQFGLSQEIFGYTGLLMTFGVGLGSLLNKYLLKQRWISAKLVTLASLINLLSGIGVYLLENSWLFIFPMLGIVIAYGLAIPNILASVLTNYSDRLGTAGALLGLFYYFLLGFGLALAGWSQALSCVLICCGISMIVLSLFQTSLFKHSFSNKDKKPPTTKMEIKSGGYVD</sequence>
<dbReference type="InterPro" id="IPR011701">
    <property type="entry name" value="MFS"/>
</dbReference>
<evidence type="ECO:0000256" key="6">
    <source>
        <dbReference type="SAM" id="MobiDB-lite"/>
    </source>
</evidence>
<dbReference type="PROSITE" id="PS50850">
    <property type="entry name" value="MFS"/>
    <property type="match status" value="1"/>
</dbReference>
<dbReference type="InterPro" id="IPR020846">
    <property type="entry name" value="MFS_dom"/>
</dbReference>
<evidence type="ECO:0000256" key="1">
    <source>
        <dbReference type="ARBA" id="ARBA00004651"/>
    </source>
</evidence>
<feature type="transmembrane region" description="Helical" evidence="7">
    <location>
        <begin position="143"/>
        <end position="164"/>
    </location>
</feature>
<keyword evidence="4 7" id="KW-1133">Transmembrane helix</keyword>
<dbReference type="SUPFAM" id="SSF103473">
    <property type="entry name" value="MFS general substrate transporter"/>
    <property type="match status" value="1"/>
</dbReference>
<comment type="subcellular location">
    <subcellularLocation>
        <location evidence="1">Cell membrane</location>
        <topology evidence="1">Multi-pass membrane protein</topology>
    </subcellularLocation>
</comment>
<feature type="transmembrane region" description="Helical" evidence="7">
    <location>
        <begin position="111"/>
        <end position="131"/>
    </location>
</feature>
<dbReference type="GO" id="GO:0005886">
    <property type="term" value="C:plasma membrane"/>
    <property type="evidence" value="ECO:0007669"/>
    <property type="project" value="UniProtKB-SubCell"/>
</dbReference>
<feature type="transmembrane region" description="Helical" evidence="7">
    <location>
        <begin position="342"/>
        <end position="362"/>
    </location>
</feature>
<dbReference type="InterPro" id="IPR036259">
    <property type="entry name" value="MFS_trans_sf"/>
</dbReference>
<dbReference type="STRING" id="351656.Xvie_01957"/>
<evidence type="ECO:0000256" key="5">
    <source>
        <dbReference type="ARBA" id="ARBA00023136"/>
    </source>
</evidence>
<dbReference type="Pfam" id="PF07690">
    <property type="entry name" value="MFS_1"/>
    <property type="match status" value="1"/>
</dbReference>
<dbReference type="AlphaFoldDB" id="A0A1Y2SEV5"/>
<feature type="transmembrane region" description="Helical" evidence="7">
    <location>
        <begin position="226"/>
        <end position="244"/>
    </location>
</feature>
<dbReference type="CDD" id="cd17320">
    <property type="entry name" value="MFS_MdfA_MDR_like"/>
    <property type="match status" value="1"/>
</dbReference>
<evidence type="ECO:0000256" key="4">
    <source>
        <dbReference type="ARBA" id="ARBA00022989"/>
    </source>
</evidence>
<dbReference type="GO" id="GO:0022857">
    <property type="term" value="F:transmembrane transporter activity"/>
    <property type="evidence" value="ECO:0007669"/>
    <property type="project" value="InterPro"/>
</dbReference>
<evidence type="ECO:0000313" key="10">
    <source>
        <dbReference type="Proteomes" id="UP000194350"/>
    </source>
</evidence>
<reference evidence="9 10" key="1">
    <citation type="submission" date="2016-10" db="EMBL/GenBank/DDBJ databases">
        <title>Systematic genetic and metabolomic analysis of Xenorhabdus and Photorhabdus spp., highlights the requirements for a dual symbiotic and pathogenic life style.</title>
        <authorList>
            <person name="Tobias N.J."/>
            <person name="Wolff H."/>
            <person name="Djahanschiri B."/>
            <person name="Pidot S.J."/>
            <person name="Stinear T.P."/>
            <person name="Ebersberger I."/>
            <person name="Bode H.B."/>
        </authorList>
    </citation>
    <scope>NUCLEOTIDE SEQUENCE [LARGE SCALE GENOMIC DNA]</scope>
    <source>
        <strain evidence="9 10">DSM 22392</strain>
    </source>
</reference>
<dbReference type="InterPro" id="IPR050189">
    <property type="entry name" value="MFS_Efflux_Transporters"/>
</dbReference>
<name>A0A1Y2SEV5_9GAMM</name>
<keyword evidence="5 7" id="KW-0472">Membrane</keyword>
<evidence type="ECO:0000259" key="8">
    <source>
        <dbReference type="PROSITE" id="PS50850"/>
    </source>
</evidence>
<dbReference type="EMBL" id="MUBJ01000008">
    <property type="protein sequence ID" value="OTA16500.1"/>
    <property type="molecule type" value="Genomic_DNA"/>
</dbReference>
<evidence type="ECO:0000256" key="2">
    <source>
        <dbReference type="ARBA" id="ARBA00022475"/>
    </source>
</evidence>
<keyword evidence="3 7" id="KW-0812">Transmembrane</keyword>
<feature type="transmembrane region" description="Helical" evidence="7">
    <location>
        <begin position="312"/>
        <end position="335"/>
    </location>
</feature>
<evidence type="ECO:0000256" key="7">
    <source>
        <dbReference type="SAM" id="Phobius"/>
    </source>
</evidence>
<feature type="transmembrane region" description="Helical" evidence="7">
    <location>
        <begin position="176"/>
        <end position="194"/>
    </location>
</feature>
<evidence type="ECO:0000313" key="9">
    <source>
        <dbReference type="EMBL" id="OTA16500.1"/>
    </source>
</evidence>
<feature type="transmembrane region" description="Helical" evidence="7">
    <location>
        <begin position="58"/>
        <end position="76"/>
    </location>
</feature>
<proteinExistence type="predicted"/>
<feature type="region of interest" description="Disordered" evidence="6">
    <location>
        <begin position="397"/>
        <end position="417"/>
    </location>
</feature>
<accession>A0A1Y2SEV5</accession>
<evidence type="ECO:0000256" key="3">
    <source>
        <dbReference type="ARBA" id="ARBA00022692"/>
    </source>
</evidence>
<protein>
    <submittedName>
        <fullName evidence="9">Multidrug resistance protein D</fullName>
    </submittedName>
</protein>
<feature type="transmembrane region" description="Helical" evidence="7">
    <location>
        <begin position="368"/>
        <end position="392"/>
    </location>
</feature>
<dbReference type="Gene3D" id="1.20.1720.10">
    <property type="entry name" value="Multidrug resistance protein D"/>
    <property type="match status" value="1"/>
</dbReference>
<feature type="transmembrane region" description="Helical" evidence="7">
    <location>
        <begin position="88"/>
        <end position="105"/>
    </location>
</feature>
<dbReference type="Proteomes" id="UP000194350">
    <property type="component" value="Unassembled WGS sequence"/>
</dbReference>
<organism evidence="9 10">
    <name type="scientific">Xenorhabdus vietnamensis</name>
    <dbReference type="NCBI Taxonomy" id="351656"/>
    <lineage>
        <taxon>Bacteria</taxon>
        <taxon>Pseudomonadati</taxon>
        <taxon>Pseudomonadota</taxon>
        <taxon>Gammaproteobacteria</taxon>
        <taxon>Enterobacterales</taxon>
        <taxon>Morganellaceae</taxon>
        <taxon>Xenorhabdus</taxon>
    </lineage>
</organism>